<dbReference type="Pfam" id="PF04266">
    <property type="entry name" value="ASCH"/>
    <property type="match status" value="1"/>
</dbReference>
<proteinExistence type="predicted"/>
<reference evidence="2 3" key="1">
    <citation type="submission" date="2019-02" db="EMBL/GenBank/DDBJ databases">
        <title>Deep-cultivation of Planctomycetes and their phenomic and genomic characterization uncovers novel biology.</title>
        <authorList>
            <person name="Wiegand S."/>
            <person name="Jogler M."/>
            <person name="Boedeker C."/>
            <person name="Pinto D."/>
            <person name="Vollmers J."/>
            <person name="Rivas-Marin E."/>
            <person name="Kohn T."/>
            <person name="Peeters S.H."/>
            <person name="Heuer A."/>
            <person name="Rast P."/>
            <person name="Oberbeckmann S."/>
            <person name="Bunk B."/>
            <person name="Jeske O."/>
            <person name="Meyerdierks A."/>
            <person name="Storesund J.E."/>
            <person name="Kallscheuer N."/>
            <person name="Luecker S."/>
            <person name="Lage O.M."/>
            <person name="Pohl T."/>
            <person name="Merkel B.J."/>
            <person name="Hornburger P."/>
            <person name="Mueller R.-W."/>
            <person name="Bruemmer F."/>
            <person name="Labrenz M."/>
            <person name="Spormann A.M."/>
            <person name="Op den Camp H."/>
            <person name="Overmann J."/>
            <person name="Amann R."/>
            <person name="Jetten M.S.M."/>
            <person name="Mascher T."/>
            <person name="Medema M.H."/>
            <person name="Devos D.P."/>
            <person name="Kaster A.-K."/>
            <person name="Ovreas L."/>
            <person name="Rohde M."/>
            <person name="Galperin M.Y."/>
            <person name="Jogler C."/>
        </authorList>
    </citation>
    <scope>NUCLEOTIDE SEQUENCE [LARGE SCALE GENOMIC DNA]</scope>
    <source>
        <strain evidence="2 3">Pan44</strain>
    </source>
</reference>
<dbReference type="Gene3D" id="2.30.130.30">
    <property type="entry name" value="Hypothetical protein"/>
    <property type="match status" value="1"/>
</dbReference>
<dbReference type="InParanoid" id="A0A517SGC3"/>
<dbReference type="SUPFAM" id="SSF88697">
    <property type="entry name" value="PUA domain-like"/>
    <property type="match status" value="1"/>
</dbReference>
<dbReference type="OrthoDB" id="359066at2"/>
<dbReference type="KEGG" id="ccos:Pan44_32130"/>
<dbReference type="InterPro" id="IPR015947">
    <property type="entry name" value="PUA-like_sf"/>
</dbReference>
<dbReference type="InterPro" id="IPR007374">
    <property type="entry name" value="ASCH_domain"/>
</dbReference>
<evidence type="ECO:0000313" key="2">
    <source>
        <dbReference type="EMBL" id="QDT55171.1"/>
    </source>
</evidence>
<feature type="domain" description="ASCH" evidence="1">
    <location>
        <begin position="12"/>
        <end position="90"/>
    </location>
</feature>
<name>A0A517SGC3_9PLAN</name>
<gene>
    <name evidence="2" type="ORF">Pan44_32130</name>
</gene>
<evidence type="ECO:0000313" key="3">
    <source>
        <dbReference type="Proteomes" id="UP000315700"/>
    </source>
</evidence>
<organism evidence="2 3">
    <name type="scientific">Caulifigura coniformis</name>
    <dbReference type="NCBI Taxonomy" id="2527983"/>
    <lineage>
        <taxon>Bacteria</taxon>
        <taxon>Pseudomonadati</taxon>
        <taxon>Planctomycetota</taxon>
        <taxon>Planctomycetia</taxon>
        <taxon>Planctomycetales</taxon>
        <taxon>Planctomycetaceae</taxon>
        <taxon>Caulifigura</taxon>
    </lineage>
</organism>
<dbReference type="EMBL" id="CP036271">
    <property type="protein sequence ID" value="QDT55171.1"/>
    <property type="molecule type" value="Genomic_DNA"/>
</dbReference>
<evidence type="ECO:0000259" key="1">
    <source>
        <dbReference type="Pfam" id="PF04266"/>
    </source>
</evidence>
<protein>
    <submittedName>
        <fullName evidence="2">ASCH domain protein</fullName>
    </submittedName>
</protein>
<dbReference type="AlphaFoldDB" id="A0A517SGC3"/>
<sequence>MEHPDKELIALGVRQPWAELILRGIKTIEVRSLPTNVRGPIYLYSSKKLAETPAAEAAAARHGIETIALPRGLLVGTIDIVGCESCRPSDAEAACLTPQIIAGKLGWRLEKPHRLATPLPVRFLPYGVWFYPFRRKGG</sequence>
<dbReference type="Proteomes" id="UP000315700">
    <property type="component" value="Chromosome"/>
</dbReference>
<dbReference type="RefSeq" id="WP_145030953.1">
    <property type="nucleotide sequence ID" value="NZ_CP036271.1"/>
</dbReference>
<keyword evidence="3" id="KW-1185">Reference proteome</keyword>
<accession>A0A517SGC3</accession>